<keyword evidence="2" id="KW-1185">Reference proteome</keyword>
<dbReference type="OrthoDB" id="7871110at2"/>
<evidence type="ECO:0000313" key="1">
    <source>
        <dbReference type="EMBL" id="SLN33127.1"/>
    </source>
</evidence>
<proteinExistence type="predicted"/>
<gene>
    <name evidence="1" type="ORF">ROA7023_01183</name>
</gene>
<reference evidence="1 2" key="1">
    <citation type="submission" date="2017-03" db="EMBL/GenBank/DDBJ databases">
        <authorList>
            <person name="Afonso C.L."/>
            <person name="Miller P.J."/>
            <person name="Scott M.A."/>
            <person name="Spackman E."/>
            <person name="Goraichik I."/>
            <person name="Dimitrov K.M."/>
            <person name="Suarez D.L."/>
            <person name="Swayne D.E."/>
        </authorList>
    </citation>
    <scope>NUCLEOTIDE SEQUENCE [LARGE SCALE GENOMIC DNA]</scope>
    <source>
        <strain evidence="1 2">CECT 7023</strain>
    </source>
</reference>
<organism evidence="1 2">
    <name type="scientific">Roseisalinus antarcticus</name>
    <dbReference type="NCBI Taxonomy" id="254357"/>
    <lineage>
        <taxon>Bacteria</taxon>
        <taxon>Pseudomonadati</taxon>
        <taxon>Pseudomonadota</taxon>
        <taxon>Alphaproteobacteria</taxon>
        <taxon>Rhodobacterales</taxon>
        <taxon>Roseobacteraceae</taxon>
        <taxon>Roseisalinus</taxon>
    </lineage>
</organism>
<dbReference type="Proteomes" id="UP000193900">
    <property type="component" value="Unassembled WGS sequence"/>
</dbReference>
<dbReference type="RefSeq" id="WP_085878076.1">
    <property type="nucleotide sequence ID" value="NZ_FWFZ01000004.1"/>
</dbReference>
<name>A0A1Y5S5T2_9RHOB</name>
<accession>A0A1Y5S5T2</accession>
<sequence length="201" mass="21019">MADKHSTYVAWAKVLLPLGALTLLSTTFLFARAPQIGDTSIPYADIEQLAREQQISAPSFSGVADDGSIIEILAESARPEDAAARIITVTRIHASLSSPGGMHVDVRAGEGRIDRAAGTARLGGLARIVTSDGYEIETAAVSADLDSGRIETEGALEAHAPFGELAAGKLVIETPEGGGQRLLFNEGVRLVYDPAQAEALP</sequence>
<dbReference type="EMBL" id="FWFZ01000004">
    <property type="protein sequence ID" value="SLN33127.1"/>
    <property type="molecule type" value="Genomic_DNA"/>
</dbReference>
<dbReference type="AlphaFoldDB" id="A0A1Y5S5T2"/>
<evidence type="ECO:0008006" key="3">
    <source>
        <dbReference type="Google" id="ProtNLM"/>
    </source>
</evidence>
<protein>
    <recommendedName>
        <fullName evidence="3">Lipopolysaccharide-assembly, LptC-related</fullName>
    </recommendedName>
</protein>
<evidence type="ECO:0000313" key="2">
    <source>
        <dbReference type="Proteomes" id="UP000193900"/>
    </source>
</evidence>